<evidence type="ECO:0000256" key="2">
    <source>
        <dbReference type="ARBA" id="ARBA00022448"/>
    </source>
</evidence>
<comment type="function">
    <text evidence="9">Essential subunit of the Sec protein translocation channel SecYEG. Clamps together the 2 halves of SecY. May contact the channel plug during translocation.</text>
</comment>
<dbReference type="InterPro" id="IPR001901">
    <property type="entry name" value="Translocase_SecE/Sec61-g"/>
</dbReference>
<comment type="subunit">
    <text evidence="9">Component of the Sec protein translocase complex. Heterotrimer consisting of SecY, SecE and SecG subunits. The heterotrimers can form oligomers, although 1 heterotrimer is thought to be able to translocate proteins. Interacts with the ribosome. Interacts with SecDF, and other proteins may be involved. Interacts with SecA.</text>
</comment>
<comment type="subcellular location">
    <subcellularLocation>
        <location evidence="9">Cell membrane</location>
        <topology evidence="9">Single-pass membrane protein</topology>
    </subcellularLocation>
    <subcellularLocation>
        <location evidence="1">Membrane</location>
    </subcellularLocation>
</comment>
<keyword evidence="2 9" id="KW-0813">Transport</keyword>
<dbReference type="Pfam" id="PF00584">
    <property type="entry name" value="SecE"/>
    <property type="match status" value="1"/>
</dbReference>
<keyword evidence="7 9" id="KW-0811">Translocation</keyword>
<evidence type="ECO:0000256" key="8">
    <source>
        <dbReference type="ARBA" id="ARBA00023136"/>
    </source>
</evidence>
<dbReference type="PANTHER" id="PTHR33910:SF1">
    <property type="entry name" value="PROTEIN TRANSLOCASE SUBUNIT SECE"/>
    <property type="match status" value="1"/>
</dbReference>
<dbReference type="GO" id="GO:0043952">
    <property type="term" value="P:protein transport by the Sec complex"/>
    <property type="evidence" value="ECO:0007669"/>
    <property type="project" value="UniProtKB-UniRule"/>
</dbReference>
<evidence type="ECO:0000313" key="11">
    <source>
        <dbReference type="Proteomes" id="UP000253508"/>
    </source>
</evidence>
<dbReference type="InterPro" id="IPR005807">
    <property type="entry name" value="SecE_bac"/>
</dbReference>
<name>A0A367XTA7_9MICO</name>
<dbReference type="InterPro" id="IPR038379">
    <property type="entry name" value="SecE_sf"/>
</dbReference>
<evidence type="ECO:0000256" key="1">
    <source>
        <dbReference type="ARBA" id="ARBA00004370"/>
    </source>
</evidence>
<evidence type="ECO:0000313" key="10">
    <source>
        <dbReference type="EMBL" id="RCK56865.1"/>
    </source>
</evidence>
<reference evidence="10 11" key="1">
    <citation type="submission" date="2018-07" db="EMBL/GenBank/DDBJ databases">
        <title>Microbacterium endoborsara sp. nov., a novel actinobacterium isolated from Borszczowia aralocaspica.</title>
        <authorList>
            <person name="An D."/>
        </authorList>
    </citation>
    <scope>NUCLEOTIDE SEQUENCE [LARGE SCALE GENOMIC DNA]</scope>
    <source>
        <strain evidence="10 11">C1.15228</strain>
    </source>
</reference>
<keyword evidence="4 9" id="KW-0812">Transmembrane</keyword>
<keyword evidence="3 9" id="KW-1003">Cell membrane</keyword>
<dbReference type="NCBIfam" id="TIGR00964">
    <property type="entry name" value="secE_bact"/>
    <property type="match status" value="1"/>
</dbReference>
<dbReference type="GO" id="GO:0009306">
    <property type="term" value="P:protein secretion"/>
    <property type="evidence" value="ECO:0007669"/>
    <property type="project" value="UniProtKB-UniRule"/>
</dbReference>
<dbReference type="GO" id="GO:0008320">
    <property type="term" value="F:protein transmembrane transporter activity"/>
    <property type="evidence" value="ECO:0007669"/>
    <property type="project" value="UniProtKB-UniRule"/>
</dbReference>
<evidence type="ECO:0000256" key="6">
    <source>
        <dbReference type="ARBA" id="ARBA00022989"/>
    </source>
</evidence>
<evidence type="ECO:0000256" key="5">
    <source>
        <dbReference type="ARBA" id="ARBA00022927"/>
    </source>
</evidence>
<comment type="caution">
    <text evidence="10">The sequence shown here is derived from an EMBL/GenBank/DDBJ whole genome shotgun (WGS) entry which is preliminary data.</text>
</comment>
<keyword evidence="5 9" id="KW-0653">Protein transport</keyword>
<keyword evidence="8 9" id="KW-0472">Membrane</keyword>
<evidence type="ECO:0000256" key="7">
    <source>
        <dbReference type="ARBA" id="ARBA00023010"/>
    </source>
</evidence>
<gene>
    <name evidence="9" type="primary">secE</name>
    <name evidence="10" type="ORF">DTO57_13350</name>
</gene>
<feature type="transmembrane region" description="Helical" evidence="9">
    <location>
        <begin position="45"/>
        <end position="66"/>
    </location>
</feature>
<sequence>MAQDVAAAGGAGSGEKVNFFRRIVIFFREVIAELRKVVTPTRKELVKFTSIVLGFVIVMIALVFGFDTLFSWIVDVVFGIPT</sequence>
<dbReference type="AlphaFoldDB" id="A0A367XTA7"/>
<dbReference type="GO" id="GO:0065002">
    <property type="term" value="P:intracellular protein transmembrane transport"/>
    <property type="evidence" value="ECO:0007669"/>
    <property type="project" value="UniProtKB-UniRule"/>
</dbReference>
<keyword evidence="11" id="KW-1185">Reference proteome</keyword>
<evidence type="ECO:0000256" key="3">
    <source>
        <dbReference type="ARBA" id="ARBA00022475"/>
    </source>
</evidence>
<evidence type="ECO:0000256" key="4">
    <source>
        <dbReference type="ARBA" id="ARBA00022692"/>
    </source>
</evidence>
<dbReference type="GO" id="GO:0005886">
    <property type="term" value="C:plasma membrane"/>
    <property type="evidence" value="ECO:0007669"/>
    <property type="project" value="UniProtKB-SubCell"/>
</dbReference>
<organism evidence="10 11">
    <name type="scientific">Microbacterium sorbitolivorans</name>
    <dbReference type="NCBI Taxonomy" id="1867410"/>
    <lineage>
        <taxon>Bacteria</taxon>
        <taxon>Bacillati</taxon>
        <taxon>Actinomycetota</taxon>
        <taxon>Actinomycetes</taxon>
        <taxon>Micrococcales</taxon>
        <taxon>Microbacteriaceae</taxon>
        <taxon>Microbacterium</taxon>
    </lineage>
</organism>
<evidence type="ECO:0000256" key="9">
    <source>
        <dbReference type="HAMAP-Rule" id="MF_00422"/>
    </source>
</evidence>
<dbReference type="EMBL" id="QORO01000006">
    <property type="protein sequence ID" value="RCK56865.1"/>
    <property type="molecule type" value="Genomic_DNA"/>
</dbReference>
<dbReference type="OrthoDB" id="9805743at2"/>
<dbReference type="PANTHER" id="PTHR33910">
    <property type="entry name" value="PROTEIN TRANSLOCASE SUBUNIT SECE"/>
    <property type="match status" value="1"/>
</dbReference>
<dbReference type="RefSeq" id="WP_114118740.1">
    <property type="nucleotide sequence ID" value="NZ_BMHU01000007.1"/>
</dbReference>
<proteinExistence type="inferred from homology"/>
<dbReference type="Proteomes" id="UP000253508">
    <property type="component" value="Unassembled WGS sequence"/>
</dbReference>
<comment type="similarity">
    <text evidence="9">Belongs to the SecE/SEC61-gamma family.</text>
</comment>
<protein>
    <recommendedName>
        <fullName evidence="9">Protein translocase subunit SecE</fullName>
    </recommendedName>
</protein>
<dbReference type="Gene3D" id="1.20.5.1030">
    <property type="entry name" value="Preprotein translocase secy subunit"/>
    <property type="match status" value="1"/>
</dbReference>
<keyword evidence="6 9" id="KW-1133">Transmembrane helix</keyword>
<dbReference type="HAMAP" id="MF_00422">
    <property type="entry name" value="SecE"/>
    <property type="match status" value="1"/>
</dbReference>
<dbReference type="GO" id="GO:0006605">
    <property type="term" value="P:protein targeting"/>
    <property type="evidence" value="ECO:0007669"/>
    <property type="project" value="UniProtKB-UniRule"/>
</dbReference>
<accession>A0A367XTA7</accession>